<dbReference type="EMBL" id="JAHLEM010000174">
    <property type="protein sequence ID" value="MBU3865769.1"/>
    <property type="molecule type" value="Genomic_DNA"/>
</dbReference>
<reference evidence="1 2" key="1">
    <citation type="submission" date="2021-06" db="EMBL/GenBank/DDBJ databases">
        <authorList>
            <person name="Pan X."/>
        </authorList>
    </citation>
    <scope>NUCLEOTIDE SEQUENCE [LARGE SCALE GENOMIC DNA]</scope>
    <source>
        <strain evidence="1 2">4503</strain>
    </source>
</reference>
<comment type="caution">
    <text evidence="1">The sequence shown here is derived from an EMBL/GenBank/DDBJ whole genome shotgun (WGS) entry which is preliminary data.</text>
</comment>
<evidence type="ECO:0008006" key="3">
    <source>
        <dbReference type="Google" id="ProtNLM"/>
    </source>
</evidence>
<dbReference type="Proteomes" id="UP000720508">
    <property type="component" value="Unassembled WGS sequence"/>
</dbReference>
<name>A0ABS6CFX4_9ACTN</name>
<dbReference type="PANTHER" id="PTHR42305:SF1">
    <property type="entry name" value="MEMBRANE PROTEIN RV1733C-RELATED"/>
    <property type="match status" value="1"/>
</dbReference>
<organism evidence="1 2">
    <name type="scientific">Streptomyces niphimycinicus</name>
    <dbReference type="NCBI Taxonomy" id="2842201"/>
    <lineage>
        <taxon>Bacteria</taxon>
        <taxon>Bacillati</taxon>
        <taxon>Actinomycetota</taxon>
        <taxon>Actinomycetes</taxon>
        <taxon>Kitasatosporales</taxon>
        <taxon>Streptomycetaceae</taxon>
        <taxon>Streptomyces</taxon>
    </lineage>
</organism>
<protein>
    <recommendedName>
        <fullName evidence="3">Membrane protein SCJ1.26</fullName>
    </recommendedName>
</protein>
<sequence>MLRPCDRLQFRLSILLLFVLVIGLPTASLSAGLAAYRSEMHTVRVQAAERHQVTARLITDSEGTGAARQWAQVRWADRGGPKRTGLARAARGTPNGTIVRIWVDREGTVTEAPVRPADATATGWITGCVTAGAVFAMITNARAGLAHVLDRRRYARWGAEWDRLEPQWSGRSP</sequence>
<accession>A0ABS6CFX4</accession>
<keyword evidence="2" id="KW-1185">Reference proteome</keyword>
<evidence type="ECO:0000313" key="2">
    <source>
        <dbReference type="Proteomes" id="UP000720508"/>
    </source>
</evidence>
<proteinExistence type="predicted"/>
<dbReference type="InterPro" id="IPR039708">
    <property type="entry name" value="MT1774/Rv1733c-like"/>
</dbReference>
<evidence type="ECO:0000313" key="1">
    <source>
        <dbReference type="EMBL" id="MBU3865769.1"/>
    </source>
</evidence>
<dbReference type="PANTHER" id="PTHR42305">
    <property type="entry name" value="MEMBRANE PROTEIN RV1733C-RELATED"/>
    <property type="match status" value="1"/>
</dbReference>
<gene>
    <name evidence="1" type="ORF">KN815_17340</name>
</gene>